<name>A0A2U1K738_9BACI</name>
<organism evidence="2 3">
    <name type="scientific">Pueribacillus theae</name>
    <dbReference type="NCBI Taxonomy" id="2171751"/>
    <lineage>
        <taxon>Bacteria</taxon>
        <taxon>Bacillati</taxon>
        <taxon>Bacillota</taxon>
        <taxon>Bacilli</taxon>
        <taxon>Bacillales</taxon>
        <taxon>Bacillaceae</taxon>
        <taxon>Pueribacillus</taxon>
    </lineage>
</organism>
<accession>A0A2U1K738</accession>
<dbReference type="InterPro" id="IPR050706">
    <property type="entry name" value="Cyclic-di-GMP_PDE-like"/>
</dbReference>
<evidence type="ECO:0000259" key="1">
    <source>
        <dbReference type="PROSITE" id="PS50883"/>
    </source>
</evidence>
<gene>
    <name evidence="2" type="ORF">DCC39_04485</name>
</gene>
<evidence type="ECO:0000313" key="3">
    <source>
        <dbReference type="Proteomes" id="UP000245998"/>
    </source>
</evidence>
<sequence>MFGAKDKVLEDIIREKNFYHVFQPLYDLENWEVLGYEALLRCKFFSNPEELFQLVKEKNRLFELDRLSILRALALLDNFGYTTLFLNVYPSTLVHPHFPGLLEKQVDRFLLNHTIVFEINEAEHIPDMGLLRRTLHLLKEKGYAIALDDFGKGESSMRSVMQLELDFVKLDRYFSTNLSGSMEKQNMIQHLLEICQQKKMLLILEGIEEPIDLAVAKVLGVHLGQGYLLKKPTSIVDLIRGRG</sequence>
<evidence type="ECO:0000313" key="2">
    <source>
        <dbReference type="EMBL" id="PWA12698.1"/>
    </source>
</evidence>
<protein>
    <recommendedName>
        <fullName evidence="1">EAL domain-containing protein</fullName>
    </recommendedName>
</protein>
<comment type="caution">
    <text evidence="2">The sequence shown here is derived from an EMBL/GenBank/DDBJ whole genome shotgun (WGS) entry which is preliminary data.</text>
</comment>
<dbReference type="SUPFAM" id="SSF141868">
    <property type="entry name" value="EAL domain-like"/>
    <property type="match status" value="1"/>
</dbReference>
<dbReference type="Gene3D" id="3.20.20.450">
    <property type="entry name" value="EAL domain"/>
    <property type="match status" value="1"/>
</dbReference>
<dbReference type="GO" id="GO:0071111">
    <property type="term" value="F:cyclic-guanylate-specific phosphodiesterase activity"/>
    <property type="evidence" value="ECO:0007669"/>
    <property type="project" value="InterPro"/>
</dbReference>
<dbReference type="AlphaFoldDB" id="A0A2U1K738"/>
<dbReference type="RefSeq" id="WP_116553689.1">
    <property type="nucleotide sequence ID" value="NZ_QCZG01000006.1"/>
</dbReference>
<keyword evidence="3" id="KW-1185">Reference proteome</keyword>
<feature type="domain" description="EAL" evidence="1">
    <location>
        <begin position="2"/>
        <end position="243"/>
    </location>
</feature>
<reference evidence="2 3" key="1">
    <citation type="submission" date="2018-04" db="EMBL/GenBank/DDBJ databases">
        <title>Camelliibacillus theae gen. nov., sp. nov., isolated from Pu'er tea.</title>
        <authorList>
            <person name="Niu L."/>
        </authorList>
    </citation>
    <scope>NUCLEOTIDE SEQUENCE [LARGE SCALE GENOMIC DNA]</scope>
    <source>
        <strain evidence="2 3">T8</strain>
    </source>
</reference>
<dbReference type="PANTHER" id="PTHR33121:SF76">
    <property type="entry name" value="SIGNALING PROTEIN"/>
    <property type="match status" value="1"/>
</dbReference>
<dbReference type="PANTHER" id="PTHR33121">
    <property type="entry name" value="CYCLIC DI-GMP PHOSPHODIESTERASE PDEF"/>
    <property type="match status" value="1"/>
</dbReference>
<dbReference type="CDD" id="cd01948">
    <property type="entry name" value="EAL"/>
    <property type="match status" value="1"/>
</dbReference>
<dbReference type="InterPro" id="IPR035919">
    <property type="entry name" value="EAL_sf"/>
</dbReference>
<proteinExistence type="predicted"/>
<dbReference type="OrthoDB" id="581425at2"/>
<dbReference type="PROSITE" id="PS50883">
    <property type="entry name" value="EAL"/>
    <property type="match status" value="1"/>
</dbReference>
<dbReference type="EMBL" id="QCZG01000006">
    <property type="protein sequence ID" value="PWA12698.1"/>
    <property type="molecule type" value="Genomic_DNA"/>
</dbReference>
<dbReference type="Proteomes" id="UP000245998">
    <property type="component" value="Unassembled WGS sequence"/>
</dbReference>
<dbReference type="Pfam" id="PF00563">
    <property type="entry name" value="EAL"/>
    <property type="match status" value="1"/>
</dbReference>
<dbReference type="InterPro" id="IPR001633">
    <property type="entry name" value="EAL_dom"/>
</dbReference>
<dbReference type="SMART" id="SM00052">
    <property type="entry name" value="EAL"/>
    <property type="match status" value="1"/>
</dbReference>